<keyword evidence="2" id="KW-1185">Reference proteome</keyword>
<proteinExistence type="predicted"/>
<organism evidence="1 2">
    <name type="scientific">Lepidopterella palustris CBS 459.81</name>
    <dbReference type="NCBI Taxonomy" id="1314670"/>
    <lineage>
        <taxon>Eukaryota</taxon>
        <taxon>Fungi</taxon>
        <taxon>Dikarya</taxon>
        <taxon>Ascomycota</taxon>
        <taxon>Pezizomycotina</taxon>
        <taxon>Dothideomycetes</taxon>
        <taxon>Pleosporomycetidae</taxon>
        <taxon>Mytilinidiales</taxon>
        <taxon>Argynnaceae</taxon>
        <taxon>Lepidopterella</taxon>
    </lineage>
</organism>
<accession>A0A8E2DY86</accession>
<protein>
    <submittedName>
        <fullName evidence="1">Uncharacterized protein</fullName>
    </submittedName>
</protein>
<dbReference type="EMBL" id="KV745598">
    <property type="protein sequence ID" value="OCK73981.1"/>
    <property type="molecule type" value="Genomic_DNA"/>
</dbReference>
<evidence type="ECO:0000313" key="2">
    <source>
        <dbReference type="Proteomes" id="UP000250266"/>
    </source>
</evidence>
<sequence length="317" mass="35599">MSERWQLVFLLRQDRRYKLQDEYQRRCDKTGSDSRLGRLGCSQCLTTHAPWHFSASQPCPDTSPKTRICTGLEGLVGLYEHFSWSAECLWRGACVLEGVQLRCTFEHSLDARGNIYYSLMMPLLNPFLHYLGKGTIEMRRAFPLITIKDGEVTTHQALSNALHTLNGYICPHLRTGSLELFDGQILTAECTGSTAIGGLYPNPCCYDGLGESLSIGGCISWSECRSPNCITRYGLRRVQWSTSPKTDLVLFEVIRTMLSGPTHASWQAQVVRGGSEEEDAIEVNKRRRNKPADCGAQVWACRGLFCAGRYKSRIIEA</sequence>
<reference evidence="1 2" key="1">
    <citation type="journal article" date="2016" name="Nat. Commun.">
        <title>Ectomycorrhizal ecology is imprinted in the genome of the dominant symbiotic fungus Cenococcum geophilum.</title>
        <authorList>
            <consortium name="DOE Joint Genome Institute"/>
            <person name="Peter M."/>
            <person name="Kohler A."/>
            <person name="Ohm R.A."/>
            <person name="Kuo A."/>
            <person name="Krutzmann J."/>
            <person name="Morin E."/>
            <person name="Arend M."/>
            <person name="Barry K.W."/>
            <person name="Binder M."/>
            <person name="Choi C."/>
            <person name="Clum A."/>
            <person name="Copeland A."/>
            <person name="Grisel N."/>
            <person name="Haridas S."/>
            <person name="Kipfer T."/>
            <person name="LaButti K."/>
            <person name="Lindquist E."/>
            <person name="Lipzen A."/>
            <person name="Maire R."/>
            <person name="Meier B."/>
            <person name="Mihaltcheva S."/>
            <person name="Molinier V."/>
            <person name="Murat C."/>
            <person name="Poggeler S."/>
            <person name="Quandt C.A."/>
            <person name="Sperisen C."/>
            <person name="Tritt A."/>
            <person name="Tisserant E."/>
            <person name="Crous P.W."/>
            <person name="Henrissat B."/>
            <person name="Nehls U."/>
            <person name="Egli S."/>
            <person name="Spatafora J.W."/>
            <person name="Grigoriev I.V."/>
            <person name="Martin F.M."/>
        </authorList>
    </citation>
    <scope>NUCLEOTIDE SEQUENCE [LARGE SCALE GENOMIC DNA]</scope>
    <source>
        <strain evidence="1 2">CBS 459.81</strain>
    </source>
</reference>
<evidence type="ECO:0000313" key="1">
    <source>
        <dbReference type="EMBL" id="OCK73981.1"/>
    </source>
</evidence>
<gene>
    <name evidence="1" type="ORF">K432DRAFT_398455</name>
</gene>
<dbReference type="Proteomes" id="UP000250266">
    <property type="component" value="Unassembled WGS sequence"/>
</dbReference>
<name>A0A8E2DY86_9PEZI</name>
<dbReference type="AlphaFoldDB" id="A0A8E2DY86"/>